<reference evidence="2 3" key="1">
    <citation type="submission" date="2018-12" db="EMBL/GenBank/DDBJ databases">
        <title>Complete Genome Sequence of the Corallopyronin A producing Myxobacterium Corallococcus coralloides B035.</title>
        <authorList>
            <person name="Bouhired S.M."/>
            <person name="Rupp O."/>
            <person name="Blom J."/>
            <person name="Schaeberle T.F."/>
            <person name="Kehraus S."/>
            <person name="Schiefer A."/>
            <person name="Pfarr K."/>
            <person name="Goesmann A."/>
            <person name="Hoerauf A."/>
            <person name="Koenig G.M."/>
        </authorList>
    </citation>
    <scope>NUCLEOTIDE SEQUENCE [LARGE SCALE GENOMIC DNA]</scope>
    <source>
        <strain evidence="2 3">B035</strain>
    </source>
</reference>
<evidence type="ECO:0000313" key="2">
    <source>
        <dbReference type="EMBL" id="QAT88610.1"/>
    </source>
</evidence>
<name>A0A410S384_CORCK</name>
<proteinExistence type="predicted"/>
<sequence length="162" mass="18604">MAFKLGLATLAFGAMLLGSSTSFAADWRGPTRADAQWGGQQRYNGGWDSAPQGQAFRYDNDEAKTRRFMGCRGPNCNYGPMPRPVDSRGRYELQTVERWVPARYEQVWVPEQCVSRGRRGRHVRCTPGYYDQQYVPGGYQAVTEWVWVPYGGRRWQTVVYYP</sequence>
<accession>A0A410S384</accession>
<feature type="chain" id="PRO_5018989478" description="Lipoprotein" evidence="1">
    <location>
        <begin position="25"/>
        <end position="162"/>
    </location>
</feature>
<dbReference type="RefSeq" id="WP_164933389.1">
    <property type="nucleotide sequence ID" value="NZ_CP034669.1"/>
</dbReference>
<evidence type="ECO:0008006" key="4">
    <source>
        <dbReference type="Google" id="ProtNLM"/>
    </source>
</evidence>
<feature type="signal peptide" evidence="1">
    <location>
        <begin position="1"/>
        <end position="24"/>
    </location>
</feature>
<dbReference type="EMBL" id="CP034669">
    <property type="protein sequence ID" value="QAT88610.1"/>
    <property type="molecule type" value="Genomic_DNA"/>
</dbReference>
<protein>
    <recommendedName>
        <fullName evidence="4">Lipoprotein</fullName>
    </recommendedName>
</protein>
<dbReference type="Proteomes" id="UP000288758">
    <property type="component" value="Chromosome"/>
</dbReference>
<evidence type="ECO:0000313" key="3">
    <source>
        <dbReference type="Proteomes" id="UP000288758"/>
    </source>
</evidence>
<evidence type="ECO:0000256" key="1">
    <source>
        <dbReference type="SAM" id="SignalP"/>
    </source>
</evidence>
<keyword evidence="1" id="KW-0732">Signal</keyword>
<organism evidence="2 3">
    <name type="scientific">Corallococcus coralloides</name>
    <name type="common">Myxococcus coralloides</name>
    <dbReference type="NCBI Taxonomy" id="184914"/>
    <lineage>
        <taxon>Bacteria</taxon>
        <taxon>Pseudomonadati</taxon>
        <taxon>Myxococcota</taxon>
        <taxon>Myxococcia</taxon>
        <taxon>Myxococcales</taxon>
        <taxon>Cystobacterineae</taxon>
        <taxon>Myxococcaceae</taxon>
        <taxon>Corallococcus</taxon>
    </lineage>
</organism>
<gene>
    <name evidence="2" type="ORF">EJ065_7085</name>
</gene>
<dbReference type="AlphaFoldDB" id="A0A410S384"/>